<keyword evidence="3" id="KW-1185">Reference proteome</keyword>
<organism evidence="2 3">
    <name type="scientific">Lasiosphaeria ovina</name>
    <dbReference type="NCBI Taxonomy" id="92902"/>
    <lineage>
        <taxon>Eukaryota</taxon>
        <taxon>Fungi</taxon>
        <taxon>Dikarya</taxon>
        <taxon>Ascomycota</taxon>
        <taxon>Pezizomycotina</taxon>
        <taxon>Sordariomycetes</taxon>
        <taxon>Sordariomycetidae</taxon>
        <taxon>Sordariales</taxon>
        <taxon>Lasiosphaeriaceae</taxon>
        <taxon>Lasiosphaeria</taxon>
    </lineage>
</organism>
<protein>
    <submittedName>
        <fullName evidence="2">Uncharacterized protein</fullName>
    </submittedName>
</protein>
<name>A0AAE0N3V3_9PEZI</name>
<evidence type="ECO:0000313" key="2">
    <source>
        <dbReference type="EMBL" id="KAK3369240.1"/>
    </source>
</evidence>
<dbReference type="AlphaFoldDB" id="A0AAE0N3V3"/>
<dbReference type="PANTHER" id="PTHR35605">
    <property type="entry name" value="ECP2 EFFECTOR PROTEIN DOMAIN-CONTAINING PROTEIN-RELATED"/>
    <property type="match status" value="1"/>
</dbReference>
<accession>A0AAE0N3V3</accession>
<sequence>MSNSLPSWPPSAPPRPGDLPRPAAKLRCRGLEKRDYTQCGIYPGASYLPIRDAITYLRNRISGHTGSGPGPNNCGRVSCSYRSAVWCCNDQNPVTIQLDGWGPVADAAQTIIDGWLGQLRVVLCPSA</sequence>
<dbReference type="PANTHER" id="PTHR35605:SF1">
    <property type="entry name" value="ECP2 EFFECTOR PROTEIN DOMAIN-CONTAINING PROTEIN-RELATED"/>
    <property type="match status" value="1"/>
</dbReference>
<evidence type="ECO:0000313" key="3">
    <source>
        <dbReference type="Proteomes" id="UP001287356"/>
    </source>
</evidence>
<proteinExistence type="predicted"/>
<dbReference type="EMBL" id="JAULSN010000006">
    <property type="protein sequence ID" value="KAK3369240.1"/>
    <property type="molecule type" value="Genomic_DNA"/>
</dbReference>
<reference evidence="2" key="1">
    <citation type="journal article" date="2023" name="Mol. Phylogenet. Evol.">
        <title>Genome-scale phylogeny and comparative genomics of the fungal order Sordariales.</title>
        <authorList>
            <person name="Hensen N."/>
            <person name="Bonometti L."/>
            <person name="Westerberg I."/>
            <person name="Brannstrom I.O."/>
            <person name="Guillou S."/>
            <person name="Cros-Aarteil S."/>
            <person name="Calhoun S."/>
            <person name="Haridas S."/>
            <person name="Kuo A."/>
            <person name="Mondo S."/>
            <person name="Pangilinan J."/>
            <person name="Riley R."/>
            <person name="LaButti K."/>
            <person name="Andreopoulos B."/>
            <person name="Lipzen A."/>
            <person name="Chen C."/>
            <person name="Yan M."/>
            <person name="Daum C."/>
            <person name="Ng V."/>
            <person name="Clum A."/>
            <person name="Steindorff A."/>
            <person name="Ohm R.A."/>
            <person name="Martin F."/>
            <person name="Silar P."/>
            <person name="Natvig D.O."/>
            <person name="Lalanne C."/>
            <person name="Gautier V."/>
            <person name="Ament-Velasquez S.L."/>
            <person name="Kruys A."/>
            <person name="Hutchinson M.I."/>
            <person name="Powell A.J."/>
            <person name="Barry K."/>
            <person name="Miller A.N."/>
            <person name="Grigoriev I.V."/>
            <person name="Debuchy R."/>
            <person name="Gladieux P."/>
            <person name="Hiltunen Thoren M."/>
            <person name="Johannesson H."/>
        </authorList>
    </citation>
    <scope>NUCLEOTIDE SEQUENCE</scope>
    <source>
        <strain evidence="2">CBS 958.72</strain>
    </source>
</reference>
<feature type="region of interest" description="Disordered" evidence="1">
    <location>
        <begin position="1"/>
        <end position="23"/>
    </location>
</feature>
<comment type="caution">
    <text evidence="2">The sequence shown here is derived from an EMBL/GenBank/DDBJ whole genome shotgun (WGS) entry which is preliminary data.</text>
</comment>
<evidence type="ECO:0000256" key="1">
    <source>
        <dbReference type="SAM" id="MobiDB-lite"/>
    </source>
</evidence>
<gene>
    <name evidence="2" type="ORF">B0T24DRAFT_681268</name>
</gene>
<reference evidence="2" key="2">
    <citation type="submission" date="2023-06" db="EMBL/GenBank/DDBJ databases">
        <authorList>
            <consortium name="Lawrence Berkeley National Laboratory"/>
            <person name="Haridas S."/>
            <person name="Hensen N."/>
            <person name="Bonometti L."/>
            <person name="Westerberg I."/>
            <person name="Brannstrom I.O."/>
            <person name="Guillou S."/>
            <person name="Cros-Aarteil S."/>
            <person name="Calhoun S."/>
            <person name="Kuo A."/>
            <person name="Mondo S."/>
            <person name="Pangilinan J."/>
            <person name="Riley R."/>
            <person name="Labutti K."/>
            <person name="Andreopoulos B."/>
            <person name="Lipzen A."/>
            <person name="Chen C."/>
            <person name="Yanf M."/>
            <person name="Daum C."/>
            <person name="Ng V."/>
            <person name="Clum A."/>
            <person name="Steindorff A."/>
            <person name="Ohm R."/>
            <person name="Martin F."/>
            <person name="Silar P."/>
            <person name="Natvig D."/>
            <person name="Lalanne C."/>
            <person name="Gautier V."/>
            <person name="Ament-Velasquez S.L."/>
            <person name="Kruys A."/>
            <person name="Hutchinson M.I."/>
            <person name="Powell A.J."/>
            <person name="Barry K."/>
            <person name="Miller A.N."/>
            <person name="Grigoriev I.V."/>
            <person name="Debuchy R."/>
            <person name="Gladieux P."/>
            <person name="Thoren M.H."/>
            <person name="Johannesson H."/>
        </authorList>
    </citation>
    <scope>NUCLEOTIDE SEQUENCE</scope>
    <source>
        <strain evidence="2">CBS 958.72</strain>
    </source>
</reference>
<dbReference type="Proteomes" id="UP001287356">
    <property type="component" value="Unassembled WGS sequence"/>
</dbReference>
<feature type="compositionally biased region" description="Pro residues" evidence="1">
    <location>
        <begin position="7"/>
        <end position="19"/>
    </location>
</feature>